<sequence length="212" mass="23561">MTDIKSNLVKNFNNADEIEKLSKEPLDIVEGDFDKNKKGSTGEDQGNSNDPAGKKRFPNLLKMVNGLRSNKKERTDMEKSSEIGDSQKTDKLSRKGGTGTSSTISRMWNSLFPNKESPEMPKSSSEDVLQMPENRSTKTLGRMFTAKLIKDYDKNNADQISRPKSSTLGRKISQSFRQFKSSEPSSNIIDDKNPITSPTTSLEHGNVTPTPV</sequence>
<protein>
    <submittedName>
        <fullName evidence="2">Uncharacterized protein</fullName>
    </submittedName>
</protein>
<feature type="compositionally biased region" description="Polar residues" evidence="1">
    <location>
        <begin position="100"/>
        <end position="112"/>
    </location>
</feature>
<organism evidence="2 3">
    <name type="scientific">Rhynocoris fuscipes</name>
    <dbReference type="NCBI Taxonomy" id="488301"/>
    <lineage>
        <taxon>Eukaryota</taxon>
        <taxon>Metazoa</taxon>
        <taxon>Ecdysozoa</taxon>
        <taxon>Arthropoda</taxon>
        <taxon>Hexapoda</taxon>
        <taxon>Insecta</taxon>
        <taxon>Pterygota</taxon>
        <taxon>Neoptera</taxon>
        <taxon>Paraneoptera</taxon>
        <taxon>Hemiptera</taxon>
        <taxon>Heteroptera</taxon>
        <taxon>Panheteroptera</taxon>
        <taxon>Cimicomorpha</taxon>
        <taxon>Reduviidae</taxon>
        <taxon>Harpactorinae</taxon>
        <taxon>Harpactorini</taxon>
        <taxon>Rhynocoris</taxon>
    </lineage>
</organism>
<comment type="caution">
    <text evidence="2">The sequence shown here is derived from an EMBL/GenBank/DDBJ whole genome shotgun (WGS) entry which is preliminary data.</text>
</comment>
<feature type="region of interest" description="Disordered" evidence="1">
    <location>
        <begin position="1"/>
        <end position="212"/>
    </location>
</feature>
<reference evidence="2 3" key="1">
    <citation type="submission" date="2022-12" db="EMBL/GenBank/DDBJ databases">
        <title>Chromosome-level genome assembly of true bugs.</title>
        <authorList>
            <person name="Ma L."/>
            <person name="Li H."/>
        </authorList>
    </citation>
    <scope>NUCLEOTIDE SEQUENCE [LARGE SCALE GENOMIC DNA]</scope>
    <source>
        <strain evidence="2">Lab_2022b</strain>
    </source>
</reference>
<dbReference type="AlphaFoldDB" id="A0AAW1DBZ1"/>
<keyword evidence="3" id="KW-1185">Reference proteome</keyword>
<evidence type="ECO:0000313" key="3">
    <source>
        <dbReference type="Proteomes" id="UP001461498"/>
    </source>
</evidence>
<feature type="compositionally biased region" description="Basic and acidic residues" evidence="1">
    <location>
        <begin position="70"/>
        <end position="93"/>
    </location>
</feature>
<evidence type="ECO:0000256" key="1">
    <source>
        <dbReference type="SAM" id="MobiDB-lite"/>
    </source>
</evidence>
<feature type="compositionally biased region" description="Basic and acidic residues" evidence="1">
    <location>
        <begin position="17"/>
        <end position="41"/>
    </location>
</feature>
<proteinExistence type="predicted"/>
<name>A0AAW1DBZ1_9HEMI</name>
<dbReference type="EMBL" id="JAPXFL010000003">
    <property type="protein sequence ID" value="KAK9508551.1"/>
    <property type="molecule type" value="Genomic_DNA"/>
</dbReference>
<feature type="compositionally biased region" description="Polar residues" evidence="1">
    <location>
        <begin position="157"/>
        <end position="212"/>
    </location>
</feature>
<evidence type="ECO:0000313" key="2">
    <source>
        <dbReference type="EMBL" id="KAK9508551.1"/>
    </source>
</evidence>
<accession>A0AAW1DBZ1</accession>
<gene>
    <name evidence="2" type="ORF">O3M35_006086</name>
</gene>
<dbReference type="Proteomes" id="UP001461498">
    <property type="component" value="Unassembled WGS sequence"/>
</dbReference>
<feature type="compositionally biased region" description="Polar residues" evidence="1">
    <location>
        <begin position="1"/>
        <end position="14"/>
    </location>
</feature>